<feature type="transmembrane region" description="Helical" evidence="5">
    <location>
        <begin position="182"/>
        <end position="205"/>
    </location>
</feature>
<evidence type="ECO:0000313" key="7">
    <source>
        <dbReference type="Proteomes" id="UP000053831"/>
    </source>
</evidence>
<keyword evidence="3 5" id="KW-1133">Transmembrane helix</keyword>
<evidence type="ECO:0008006" key="8">
    <source>
        <dbReference type="Google" id="ProtNLM"/>
    </source>
</evidence>
<name>A0A0M8MZE3_ESCWE</name>
<proteinExistence type="predicted"/>
<feature type="transmembrane region" description="Helical" evidence="5">
    <location>
        <begin position="56"/>
        <end position="78"/>
    </location>
</feature>
<dbReference type="AlphaFoldDB" id="A0A0M8MZE3"/>
<dbReference type="SUPFAM" id="SSF48652">
    <property type="entry name" value="Tetraspanin"/>
    <property type="match status" value="1"/>
</dbReference>
<sequence>MPDNVFLAAVLADLLFLASGAIELGASLSFLLQSSSSAPQNGRQAIRHLLFDRFPLLVSLANAGLVIAVFVLTIPGLLSSGRRTLLKTGAYAVTTCALFTLAVGLYVWYQTLRIQETFAPTYYAQDARVHSLIQTSFNCCGYWDSKSPMFVTDDTCPSPAAAALLRGCAPFVSSYANNYMNLIFTALFGMVGIDVLLVLAIACLLSTRKERERYRLIQEKSGFGHF</sequence>
<gene>
    <name evidence="6" type="ORF">ESCO_005706</name>
</gene>
<reference evidence="6 7" key="1">
    <citation type="submission" date="2015-07" db="EMBL/GenBank/DDBJ databases">
        <title>The genome of the fungus Escovopsis weberi, a specialized disease agent of ant agriculture.</title>
        <authorList>
            <person name="de Man T.J."/>
            <person name="Stajich J.E."/>
            <person name="Kubicek C.P."/>
            <person name="Chenthamara K."/>
            <person name="Atanasova L."/>
            <person name="Druzhinina I.S."/>
            <person name="Birnbaum S."/>
            <person name="Barribeau S.M."/>
            <person name="Teiling C."/>
            <person name="Suen G."/>
            <person name="Currie C."/>
            <person name="Gerardo N.M."/>
        </authorList>
    </citation>
    <scope>NUCLEOTIDE SEQUENCE [LARGE SCALE GENOMIC DNA]</scope>
</reference>
<evidence type="ECO:0000256" key="5">
    <source>
        <dbReference type="SAM" id="Phobius"/>
    </source>
</evidence>
<accession>A0A0M8MZE3</accession>
<comment type="subcellular location">
    <subcellularLocation>
        <location evidence="1">Membrane</location>
        <topology evidence="1">Multi-pass membrane protein</topology>
    </subcellularLocation>
</comment>
<dbReference type="Pfam" id="PF00335">
    <property type="entry name" value="Tetraspanin"/>
    <property type="match status" value="1"/>
</dbReference>
<evidence type="ECO:0000256" key="1">
    <source>
        <dbReference type="ARBA" id="ARBA00004141"/>
    </source>
</evidence>
<dbReference type="STRING" id="150374.A0A0M8MZE3"/>
<keyword evidence="7" id="KW-1185">Reference proteome</keyword>
<dbReference type="InterPro" id="IPR018499">
    <property type="entry name" value="Tetraspanin/Peripherin"/>
</dbReference>
<organism evidence="6 7">
    <name type="scientific">Escovopsis weberi</name>
    <dbReference type="NCBI Taxonomy" id="150374"/>
    <lineage>
        <taxon>Eukaryota</taxon>
        <taxon>Fungi</taxon>
        <taxon>Dikarya</taxon>
        <taxon>Ascomycota</taxon>
        <taxon>Pezizomycotina</taxon>
        <taxon>Sordariomycetes</taxon>
        <taxon>Hypocreomycetidae</taxon>
        <taxon>Hypocreales</taxon>
        <taxon>Hypocreaceae</taxon>
        <taxon>Escovopsis</taxon>
    </lineage>
</organism>
<dbReference type="OrthoDB" id="2279611at2759"/>
<evidence type="ECO:0000313" key="6">
    <source>
        <dbReference type="EMBL" id="KOS19967.1"/>
    </source>
</evidence>
<keyword evidence="2 5" id="KW-0812">Transmembrane</keyword>
<keyword evidence="4 5" id="KW-0472">Membrane</keyword>
<protein>
    <recommendedName>
        <fullName evidence="8">Tetraspanin</fullName>
    </recommendedName>
</protein>
<evidence type="ECO:0000256" key="3">
    <source>
        <dbReference type="ARBA" id="ARBA00022989"/>
    </source>
</evidence>
<dbReference type="GO" id="GO:0016020">
    <property type="term" value="C:membrane"/>
    <property type="evidence" value="ECO:0007669"/>
    <property type="project" value="UniProtKB-SubCell"/>
</dbReference>
<feature type="transmembrane region" description="Helical" evidence="5">
    <location>
        <begin position="90"/>
        <end position="109"/>
    </location>
</feature>
<dbReference type="EMBL" id="LGSR01000019">
    <property type="protein sequence ID" value="KOS19967.1"/>
    <property type="molecule type" value="Genomic_DNA"/>
</dbReference>
<dbReference type="Proteomes" id="UP000053831">
    <property type="component" value="Unassembled WGS sequence"/>
</dbReference>
<evidence type="ECO:0000256" key="4">
    <source>
        <dbReference type="ARBA" id="ARBA00023136"/>
    </source>
</evidence>
<evidence type="ECO:0000256" key="2">
    <source>
        <dbReference type="ARBA" id="ARBA00022692"/>
    </source>
</evidence>
<comment type="caution">
    <text evidence="6">The sequence shown here is derived from an EMBL/GenBank/DDBJ whole genome shotgun (WGS) entry which is preliminary data.</text>
</comment>
<dbReference type="InterPro" id="IPR008952">
    <property type="entry name" value="Tetraspanin_EC2_sf"/>
</dbReference>